<feature type="region of interest" description="Disordered" evidence="1">
    <location>
        <begin position="272"/>
        <end position="395"/>
    </location>
</feature>
<sequence length="395" mass="44238">MAAAPDLSVEELNGDAEVANPEKKLPEPILFGAQESLEKSAVQLEQEKHQARARKFGVEYVEPRKDLLLSRAELRTQIARERAGDRKGFAVGIDLFSEEEKAKKERRAQRYGLATAAKDETDEERKRRLRAERFGAVEPEPAVEGATMDVDALEVRRDAPDTASLRLDTIYVYGTDTLSTKDVLRYFTGYGPSFVEWINDSSCNIVFEDEFAAKRALLTIGTQEPGSANEALPAPWYAGKPFERDDLRLPLSLRIACTADVKPEEGVVSRHLWIRDGGRGQGRGRGGGRGRGASRRERGDWQHEQQSEEVWGQEPVAVQEVPERPLGPRKRLRNDVEPQPGSKEPRQNGKSRNRKRGKVSNTLAAAGQGSVEKDAEPERIANPRFDRRKDDEDDD</sequence>
<dbReference type="Pfam" id="PF10309">
    <property type="entry name" value="NCBP3"/>
    <property type="match status" value="1"/>
</dbReference>
<dbReference type="GO" id="GO:0005634">
    <property type="term" value="C:nucleus"/>
    <property type="evidence" value="ECO:0000318"/>
    <property type="project" value="GO_Central"/>
</dbReference>
<name>A0A1Y1IHX7_KLENI</name>
<dbReference type="OMA" id="RCNATEH"/>
<dbReference type="InterPro" id="IPR019416">
    <property type="entry name" value="NCBP3"/>
</dbReference>
<accession>A0A1Y1IHX7</accession>
<evidence type="ECO:0000313" key="3">
    <source>
        <dbReference type="Proteomes" id="UP000054558"/>
    </source>
</evidence>
<dbReference type="GO" id="GO:0000340">
    <property type="term" value="F:RNA 7-methylguanosine cap binding"/>
    <property type="evidence" value="ECO:0007669"/>
    <property type="project" value="InterPro"/>
</dbReference>
<dbReference type="InterPro" id="IPR012677">
    <property type="entry name" value="Nucleotide-bd_a/b_plait_sf"/>
</dbReference>
<reference evidence="2 3" key="1">
    <citation type="journal article" date="2014" name="Nat. Commun.">
        <title>Klebsormidium flaccidum genome reveals primary factors for plant terrestrial adaptation.</title>
        <authorList>
            <person name="Hori K."/>
            <person name="Maruyama F."/>
            <person name="Fujisawa T."/>
            <person name="Togashi T."/>
            <person name="Yamamoto N."/>
            <person name="Seo M."/>
            <person name="Sato S."/>
            <person name="Yamada T."/>
            <person name="Mori H."/>
            <person name="Tajima N."/>
            <person name="Moriyama T."/>
            <person name="Ikeuchi M."/>
            <person name="Watanabe M."/>
            <person name="Wada H."/>
            <person name="Kobayashi K."/>
            <person name="Saito M."/>
            <person name="Masuda T."/>
            <person name="Sasaki-Sekimoto Y."/>
            <person name="Mashiguchi K."/>
            <person name="Awai K."/>
            <person name="Shimojima M."/>
            <person name="Masuda S."/>
            <person name="Iwai M."/>
            <person name="Nobusawa T."/>
            <person name="Narise T."/>
            <person name="Kondo S."/>
            <person name="Saito H."/>
            <person name="Sato R."/>
            <person name="Murakawa M."/>
            <person name="Ihara Y."/>
            <person name="Oshima-Yamada Y."/>
            <person name="Ohtaka K."/>
            <person name="Satoh M."/>
            <person name="Sonobe K."/>
            <person name="Ishii M."/>
            <person name="Ohtani R."/>
            <person name="Kanamori-Sato M."/>
            <person name="Honoki R."/>
            <person name="Miyazaki D."/>
            <person name="Mochizuki H."/>
            <person name="Umetsu J."/>
            <person name="Higashi K."/>
            <person name="Shibata D."/>
            <person name="Kamiya Y."/>
            <person name="Sato N."/>
            <person name="Nakamura Y."/>
            <person name="Tabata S."/>
            <person name="Ida S."/>
            <person name="Kurokawa K."/>
            <person name="Ohta H."/>
        </authorList>
    </citation>
    <scope>NUCLEOTIDE SEQUENCE [LARGE SCALE GENOMIC DNA]</scope>
    <source>
        <strain evidence="2 3">NIES-2285</strain>
    </source>
</reference>
<keyword evidence="3" id="KW-1185">Reference proteome</keyword>
<dbReference type="OrthoDB" id="422106at2759"/>
<gene>
    <name evidence="2" type="ORF">KFL_005500050</name>
</gene>
<feature type="compositionally biased region" description="Basic and acidic residues" evidence="1">
    <location>
        <begin position="371"/>
        <end position="395"/>
    </location>
</feature>
<evidence type="ECO:0000313" key="2">
    <source>
        <dbReference type="EMBL" id="GAQ89682.1"/>
    </source>
</evidence>
<dbReference type="GO" id="GO:0003729">
    <property type="term" value="F:mRNA binding"/>
    <property type="evidence" value="ECO:0000318"/>
    <property type="project" value="GO_Central"/>
</dbReference>
<feature type="region of interest" description="Disordered" evidence="1">
    <location>
        <begin position="1"/>
        <end position="23"/>
    </location>
</feature>
<dbReference type="Proteomes" id="UP000054558">
    <property type="component" value="Unassembled WGS sequence"/>
</dbReference>
<feature type="compositionally biased region" description="Basic and acidic residues" evidence="1">
    <location>
        <begin position="294"/>
        <end position="306"/>
    </location>
</feature>
<dbReference type="PANTHER" id="PTHR16291">
    <property type="entry name" value="NUCLEAR CAP-BINDING PROTEIN SUBUNIT 3"/>
    <property type="match status" value="1"/>
</dbReference>
<dbReference type="PANTHER" id="PTHR16291:SF0">
    <property type="entry name" value="NUCLEAR CAP-BINDING PROTEIN SUBUNIT 3"/>
    <property type="match status" value="1"/>
</dbReference>
<protein>
    <recommendedName>
        <fullName evidence="4">Nuclear cap-binding protein subunit 3</fullName>
    </recommendedName>
</protein>
<proteinExistence type="predicted"/>
<feature type="compositionally biased region" description="Gly residues" evidence="1">
    <location>
        <begin position="279"/>
        <end position="291"/>
    </location>
</feature>
<evidence type="ECO:0000256" key="1">
    <source>
        <dbReference type="SAM" id="MobiDB-lite"/>
    </source>
</evidence>
<dbReference type="Gene3D" id="3.30.70.330">
    <property type="match status" value="1"/>
</dbReference>
<feature type="compositionally biased region" description="Basic residues" evidence="1">
    <location>
        <begin position="349"/>
        <end position="358"/>
    </location>
</feature>
<organism evidence="2 3">
    <name type="scientific">Klebsormidium nitens</name>
    <name type="common">Green alga</name>
    <name type="synonym">Ulothrix nitens</name>
    <dbReference type="NCBI Taxonomy" id="105231"/>
    <lineage>
        <taxon>Eukaryota</taxon>
        <taxon>Viridiplantae</taxon>
        <taxon>Streptophyta</taxon>
        <taxon>Klebsormidiophyceae</taxon>
        <taxon>Klebsormidiales</taxon>
        <taxon>Klebsormidiaceae</taxon>
        <taxon>Klebsormidium</taxon>
    </lineage>
</organism>
<dbReference type="STRING" id="105231.A0A1Y1IHX7"/>
<dbReference type="GO" id="GO:0000339">
    <property type="term" value="F:RNA cap binding"/>
    <property type="evidence" value="ECO:0000318"/>
    <property type="project" value="GO_Central"/>
</dbReference>
<dbReference type="EMBL" id="DF237499">
    <property type="protein sequence ID" value="GAQ89682.1"/>
    <property type="molecule type" value="Genomic_DNA"/>
</dbReference>
<evidence type="ECO:0008006" key="4">
    <source>
        <dbReference type="Google" id="ProtNLM"/>
    </source>
</evidence>
<dbReference type="AlphaFoldDB" id="A0A1Y1IHX7"/>